<protein>
    <submittedName>
        <fullName evidence="2">Uncharacterized protein</fullName>
    </submittedName>
</protein>
<dbReference type="VEuPathDB" id="FungiDB:Z520_00073"/>
<dbReference type="AlphaFoldDB" id="A0A0D2J1Y2"/>
<evidence type="ECO:0000256" key="1">
    <source>
        <dbReference type="SAM" id="MobiDB-lite"/>
    </source>
</evidence>
<accession>A0A0D2J1Y2</accession>
<sequence>MGRKLASFAAAIEVKGKQLDQTFKALIEEIRPNPLAAKANATLVLRRNQELLDLQKQIINFRSEVVDRFESGITALHQVLPNIIPSYNLSFHLHLDVLEYRVVGVRLADALKLSNHLLPLKDPSFGVQRLGLKMIQFAYKESVSCVNYCQGALENTLIGTNPSIEAEIRVQQLQFMLFAKSTRAQLSGLGHPVNDNTVIMDGATVKAGLEAVSAISRRSPGTCAGLMATAQDIATAFEYQDGSEPSSIPKIKNDYTKQVENLWGRHELGFLSMCSRSHPYSAKTFSDGCPNCEKQAQLSADEVFRESGKHLFEQKFLRFMHSGSLEPHKPECPDPESSKSAVQSVEQPGLEADATNAVVMELTLEERLESSKSTEQLAVQRVLEANAASEAVMELTAEERFLAAMRKGPPKILAGVPCNAMKPQNEEVGKELAGGVDNEARTKTTLAVRMDKQELIRVEPEKELTMEEKFLVAMRKIGKN</sequence>
<keyword evidence="3" id="KW-1185">Reference proteome</keyword>
<dbReference type="Proteomes" id="UP000053411">
    <property type="component" value="Unassembled WGS sequence"/>
</dbReference>
<evidence type="ECO:0000313" key="3">
    <source>
        <dbReference type="Proteomes" id="UP000053411"/>
    </source>
</evidence>
<dbReference type="STRING" id="1442371.A0A0D2J1Y2"/>
<dbReference type="RefSeq" id="XP_016637504.1">
    <property type="nucleotide sequence ID" value="XM_016770594.1"/>
</dbReference>
<organism evidence="2 3">
    <name type="scientific">Fonsecaea multimorphosa CBS 102226</name>
    <dbReference type="NCBI Taxonomy" id="1442371"/>
    <lineage>
        <taxon>Eukaryota</taxon>
        <taxon>Fungi</taxon>
        <taxon>Dikarya</taxon>
        <taxon>Ascomycota</taxon>
        <taxon>Pezizomycotina</taxon>
        <taxon>Eurotiomycetes</taxon>
        <taxon>Chaetothyriomycetidae</taxon>
        <taxon>Chaetothyriales</taxon>
        <taxon>Herpotrichiellaceae</taxon>
        <taxon>Fonsecaea</taxon>
    </lineage>
</organism>
<reference evidence="2 3" key="1">
    <citation type="submission" date="2015-01" db="EMBL/GenBank/DDBJ databases">
        <title>The Genome Sequence of Fonsecaea multimorphosa CBS 102226.</title>
        <authorList>
            <consortium name="The Broad Institute Genomics Platform"/>
            <person name="Cuomo C."/>
            <person name="de Hoog S."/>
            <person name="Gorbushina A."/>
            <person name="Stielow B."/>
            <person name="Teixiera M."/>
            <person name="Abouelleil A."/>
            <person name="Chapman S.B."/>
            <person name="Priest M."/>
            <person name="Young S.K."/>
            <person name="Wortman J."/>
            <person name="Nusbaum C."/>
            <person name="Birren B."/>
        </authorList>
    </citation>
    <scope>NUCLEOTIDE SEQUENCE [LARGE SCALE GENOMIC DNA]</scope>
    <source>
        <strain evidence="2 3">CBS 102226</strain>
    </source>
</reference>
<evidence type="ECO:0000313" key="2">
    <source>
        <dbReference type="EMBL" id="KIY03382.1"/>
    </source>
</evidence>
<dbReference type="GeneID" id="27705819"/>
<dbReference type="OrthoDB" id="4160673at2759"/>
<dbReference type="EMBL" id="KN848062">
    <property type="protein sequence ID" value="KIY03382.1"/>
    <property type="molecule type" value="Genomic_DNA"/>
</dbReference>
<proteinExistence type="predicted"/>
<gene>
    <name evidence="2" type="ORF">Z520_00073</name>
</gene>
<name>A0A0D2J1Y2_9EURO</name>
<feature type="region of interest" description="Disordered" evidence="1">
    <location>
        <begin position="323"/>
        <end position="350"/>
    </location>
</feature>